<dbReference type="OrthoDB" id="9802248at2"/>
<dbReference type="Pfam" id="PF00753">
    <property type="entry name" value="Lactamase_B"/>
    <property type="match status" value="1"/>
</dbReference>
<dbReference type="RefSeq" id="WP_055215151.1">
    <property type="nucleotide sequence ID" value="NZ_CZBU01000002.1"/>
</dbReference>
<protein>
    <submittedName>
        <fullName evidence="2">Hydroxyacylglutathione hydrolase</fullName>
    </submittedName>
</protein>
<evidence type="ECO:0000259" key="1">
    <source>
        <dbReference type="SMART" id="SM00849"/>
    </source>
</evidence>
<evidence type="ECO:0000313" key="2">
    <source>
        <dbReference type="EMBL" id="CUQ76475.1"/>
    </source>
</evidence>
<keyword evidence="2" id="KW-0378">Hydrolase</keyword>
<name>A0A174YMZ4_9FIRM</name>
<sequence length="217" mass="24799">MSELNIIEIEHGISYITPSESPLSSNVVVIEGSDDIWLYDVGNHPDVIEHLKEINCDGKNINIVLSHFHLDHIGNLDKICGLWKNDEAQDKGHPQIKDRIKIYQGKYTYKHTNKGEIVSDDMYIDAGFHKFHIFQLPSCHSKGSVAMEVDGRYCFLGDALYPATKGPVREYNKSLLKEEINALEKIKAPYFMLSHKEPFARPKNVVMAWIEKIYKGL</sequence>
<dbReference type="SMART" id="SM00849">
    <property type="entry name" value="Lactamase_B"/>
    <property type="match status" value="1"/>
</dbReference>
<accession>A0A174YMZ4</accession>
<dbReference type="Proteomes" id="UP000095621">
    <property type="component" value="Unassembled WGS sequence"/>
</dbReference>
<dbReference type="AlphaFoldDB" id="A0A174YMZ4"/>
<evidence type="ECO:0000313" key="3">
    <source>
        <dbReference type="Proteomes" id="UP000095621"/>
    </source>
</evidence>
<dbReference type="EMBL" id="CZBU01000002">
    <property type="protein sequence ID" value="CUQ76475.1"/>
    <property type="molecule type" value="Genomic_DNA"/>
</dbReference>
<feature type="domain" description="Metallo-beta-lactamase" evidence="1">
    <location>
        <begin position="24"/>
        <end position="195"/>
    </location>
</feature>
<proteinExistence type="predicted"/>
<dbReference type="InterPro" id="IPR001279">
    <property type="entry name" value="Metallo-B-lactamas"/>
</dbReference>
<dbReference type="SUPFAM" id="SSF56281">
    <property type="entry name" value="Metallo-hydrolase/oxidoreductase"/>
    <property type="match status" value="1"/>
</dbReference>
<reference evidence="2 3" key="1">
    <citation type="submission" date="2015-09" db="EMBL/GenBank/DDBJ databases">
        <authorList>
            <consortium name="Pathogen Informatics"/>
        </authorList>
    </citation>
    <scope>NUCLEOTIDE SEQUENCE [LARGE SCALE GENOMIC DNA]</scope>
    <source>
        <strain evidence="2 3">2789STDY5834875</strain>
    </source>
</reference>
<dbReference type="Gene3D" id="3.60.15.10">
    <property type="entry name" value="Ribonuclease Z/Hydroxyacylglutathione hydrolase-like"/>
    <property type="match status" value="1"/>
</dbReference>
<organism evidence="2 3">
    <name type="scientific">Lachnospira eligens</name>
    <dbReference type="NCBI Taxonomy" id="39485"/>
    <lineage>
        <taxon>Bacteria</taxon>
        <taxon>Bacillati</taxon>
        <taxon>Bacillota</taxon>
        <taxon>Clostridia</taxon>
        <taxon>Lachnospirales</taxon>
        <taxon>Lachnospiraceae</taxon>
        <taxon>Lachnospira</taxon>
    </lineage>
</organism>
<gene>
    <name evidence="2" type="ORF">ERS852490_01075</name>
</gene>
<dbReference type="GO" id="GO:0016787">
    <property type="term" value="F:hydrolase activity"/>
    <property type="evidence" value="ECO:0007669"/>
    <property type="project" value="UniProtKB-KW"/>
</dbReference>
<dbReference type="InterPro" id="IPR036866">
    <property type="entry name" value="RibonucZ/Hydroxyglut_hydro"/>
</dbReference>